<dbReference type="InterPro" id="IPR052564">
    <property type="entry name" value="N-acetyltrans/Recomb-assoc"/>
</dbReference>
<name>A0A9D2NYX1_9FIRM</name>
<dbReference type="CDD" id="cd04301">
    <property type="entry name" value="NAT_SF"/>
    <property type="match status" value="1"/>
</dbReference>
<gene>
    <name evidence="2" type="ORF">H9701_05530</name>
</gene>
<dbReference type="PROSITE" id="PS51186">
    <property type="entry name" value="GNAT"/>
    <property type="match status" value="1"/>
</dbReference>
<evidence type="ECO:0000313" key="2">
    <source>
        <dbReference type="EMBL" id="HJC40997.1"/>
    </source>
</evidence>
<dbReference type="InterPro" id="IPR000182">
    <property type="entry name" value="GNAT_dom"/>
</dbReference>
<reference evidence="2" key="2">
    <citation type="submission" date="2021-04" db="EMBL/GenBank/DDBJ databases">
        <authorList>
            <person name="Gilroy R."/>
        </authorList>
    </citation>
    <scope>NUCLEOTIDE SEQUENCE</scope>
    <source>
        <strain evidence="2">CHK186-1790</strain>
    </source>
</reference>
<protein>
    <submittedName>
        <fullName evidence="2">GNAT family N-acetyltransferase</fullName>
        <ecNumber evidence="2">2.3.1.-</ecNumber>
    </submittedName>
</protein>
<feature type="domain" description="N-acetyltransferase" evidence="1">
    <location>
        <begin position="1"/>
        <end position="125"/>
    </location>
</feature>
<dbReference type="EC" id="2.3.1.-" evidence="2"/>
<dbReference type="InterPro" id="IPR016181">
    <property type="entry name" value="Acyl_CoA_acyltransferase"/>
</dbReference>
<dbReference type="EMBL" id="DWWJ01000099">
    <property type="protein sequence ID" value="HJC40997.1"/>
    <property type="molecule type" value="Genomic_DNA"/>
</dbReference>
<feature type="non-terminal residue" evidence="2">
    <location>
        <position position="125"/>
    </location>
</feature>
<evidence type="ECO:0000313" key="3">
    <source>
        <dbReference type="Proteomes" id="UP000823882"/>
    </source>
</evidence>
<keyword evidence="2" id="KW-0012">Acyltransferase</keyword>
<accession>A0A9D2NYX1</accession>
<reference evidence="2" key="1">
    <citation type="journal article" date="2021" name="PeerJ">
        <title>Extensive microbial diversity within the chicken gut microbiome revealed by metagenomics and culture.</title>
        <authorList>
            <person name="Gilroy R."/>
            <person name="Ravi A."/>
            <person name="Getino M."/>
            <person name="Pursley I."/>
            <person name="Horton D.L."/>
            <person name="Alikhan N.F."/>
            <person name="Baker D."/>
            <person name="Gharbi K."/>
            <person name="Hall N."/>
            <person name="Watson M."/>
            <person name="Adriaenssens E.M."/>
            <person name="Foster-Nyarko E."/>
            <person name="Jarju S."/>
            <person name="Secka A."/>
            <person name="Antonio M."/>
            <person name="Oren A."/>
            <person name="Chaudhuri R.R."/>
            <person name="La Ragione R."/>
            <person name="Hildebrand F."/>
            <person name="Pallen M.J."/>
        </authorList>
    </citation>
    <scope>NUCLEOTIDE SEQUENCE</scope>
    <source>
        <strain evidence="2">CHK186-1790</strain>
    </source>
</reference>
<dbReference type="AlphaFoldDB" id="A0A9D2NYX1"/>
<dbReference type="PANTHER" id="PTHR43451:SF1">
    <property type="entry name" value="ACETYLTRANSFERASE"/>
    <property type="match status" value="1"/>
</dbReference>
<dbReference type="PANTHER" id="PTHR43451">
    <property type="entry name" value="ACETYLTRANSFERASE (GNAT) FAMILY PROTEIN"/>
    <property type="match status" value="1"/>
</dbReference>
<comment type="caution">
    <text evidence="2">The sequence shown here is derived from an EMBL/GenBank/DDBJ whole genome shotgun (WGS) entry which is preliminary data.</text>
</comment>
<dbReference type="SUPFAM" id="SSF55729">
    <property type="entry name" value="Acyl-CoA N-acyltransferases (Nat)"/>
    <property type="match status" value="1"/>
</dbReference>
<proteinExistence type="predicted"/>
<dbReference type="Gene3D" id="3.40.630.30">
    <property type="match status" value="1"/>
</dbReference>
<dbReference type="GO" id="GO:0016747">
    <property type="term" value="F:acyltransferase activity, transferring groups other than amino-acyl groups"/>
    <property type="evidence" value="ECO:0007669"/>
    <property type="project" value="InterPro"/>
</dbReference>
<keyword evidence="2" id="KW-0808">Transferase</keyword>
<dbReference type="Proteomes" id="UP000823882">
    <property type="component" value="Unassembled WGS sequence"/>
</dbReference>
<sequence>MRIRTYRSSDGPGLARLFYETVHSVCLRDYTQEQVDAWAPGTVDLAAWDRSFARHFTVVAEREGVPVGFGDMARDGYLDRLYVHRDAQRQGVASALCTALEAYVAAPVFTTHASLTARPFFLARG</sequence>
<dbReference type="Pfam" id="PF13673">
    <property type="entry name" value="Acetyltransf_10"/>
    <property type="match status" value="1"/>
</dbReference>
<evidence type="ECO:0000259" key="1">
    <source>
        <dbReference type="PROSITE" id="PS51186"/>
    </source>
</evidence>
<organism evidence="2 3">
    <name type="scientific">Candidatus Intestinimonas pullistercoris</name>
    <dbReference type="NCBI Taxonomy" id="2838623"/>
    <lineage>
        <taxon>Bacteria</taxon>
        <taxon>Bacillati</taxon>
        <taxon>Bacillota</taxon>
        <taxon>Clostridia</taxon>
        <taxon>Eubacteriales</taxon>
        <taxon>Intestinimonas</taxon>
    </lineage>
</organism>